<dbReference type="AlphaFoldDB" id="A0A2M8L397"/>
<keyword evidence="1" id="KW-0808">Transferase</keyword>
<dbReference type="CDD" id="cd03809">
    <property type="entry name" value="GT4_MtfB-like"/>
    <property type="match status" value="1"/>
</dbReference>
<evidence type="ECO:0000259" key="2">
    <source>
        <dbReference type="Pfam" id="PF00534"/>
    </source>
</evidence>
<proteinExistence type="predicted"/>
<dbReference type="PANTHER" id="PTHR46401:SF2">
    <property type="entry name" value="GLYCOSYLTRANSFERASE WBBK-RELATED"/>
    <property type="match status" value="1"/>
</dbReference>
<comment type="caution">
    <text evidence="3">The sequence shown here is derived from an EMBL/GenBank/DDBJ whole genome shotgun (WGS) entry which is preliminary data.</text>
</comment>
<evidence type="ECO:0000313" key="4">
    <source>
        <dbReference type="Proteomes" id="UP000231474"/>
    </source>
</evidence>
<protein>
    <recommendedName>
        <fullName evidence="2">Glycosyl transferase family 1 domain-containing protein</fullName>
    </recommendedName>
</protein>
<feature type="domain" description="Glycosyl transferase family 1" evidence="2">
    <location>
        <begin position="2"/>
        <end position="162"/>
    </location>
</feature>
<name>A0A2M8L397_9BACT</name>
<dbReference type="GO" id="GO:0009103">
    <property type="term" value="P:lipopolysaccharide biosynthetic process"/>
    <property type="evidence" value="ECO:0007669"/>
    <property type="project" value="TreeGrafter"/>
</dbReference>
<organism evidence="3 4">
    <name type="scientific">Candidatus Shapirobacteria bacterium CG10_big_fil_rev_8_21_14_0_10_40_9</name>
    <dbReference type="NCBI Taxonomy" id="1974888"/>
    <lineage>
        <taxon>Bacteria</taxon>
        <taxon>Candidatus Shapironibacteriota</taxon>
    </lineage>
</organism>
<accession>A0A2M8L397</accession>
<evidence type="ECO:0000313" key="3">
    <source>
        <dbReference type="EMBL" id="PJE67390.1"/>
    </source>
</evidence>
<dbReference type="GO" id="GO:0016757">
    <property type="term" value="F:glycosyltransferase activity"/>
    <property type="evidence" value="ECO:0007669"/>
    <property type="project" value="InterPro"/>
</dbReference>
<gene>
    <name evidence="3" type="ORF">COU95_02630</name>
</gene>
<dbReference type="SUPFAM" id="SSF53756">
    <property type="entry name" value="UDP-Glycosyltransferase/glycogen phosphorylase"/>
    <property type="match status" value="1"/>
</dbReference>
<dbReference type="EMBL" id="PFEK01000052">
    <property type="protein sequence ID" value="PJE67390.1"/>
    <property type="molecule type" value="Genomic_DNA"/>
</dbReference>
<dbReference type="Proteomes" id="UP000231474">
    <property type="component" value="Unassembled WGS sequence"/>
</dbReference>
<dbReference type="Gene3D" id="3.40.50.2000">
    <property type="entry name" value="Glycogen Phosphorylase B"/>
    <property type="match status" value="1"/>
</dbReference>
<reference evidence="4" key="1">
    <citation type="submission" date="2017-09" db="EMBL/GenBank/DDBJ databases">
        <title>Depth-based differentiation of microbial function through sediment-hosted aquifers and enrichment of novel symbionts in the deep terrestrial subsurface.</title>
        <authorList>
            <person name="Probst A.J."/>
            <person name="Ladd B."/>
            <person name="Jarett J.K."/>
            <person name="Geller-Mcgrath D.E."/>
            <person name="Sieber C.M.K."/>
            <person name="Emerson J.B."/>
            <person name="Anantharaman K."/>
            <person name="Thomas B.C."/>
            <person name="Malmstrom R."/>
            <person name="Stieglmeier M."/>
            <person name="Klingl A."/>
            <person name="Woyke T."/>
            <person name="Ryan C.M."/>
            <person name="Banfield J.F."/>
        </authorList>
    </citation>
    <scope>NUCLEOTIDE SEQUENCE [LARGE SCALE GENOMIC DNA]</scope>
</reference>
<dbReference type="InterPro" id="IPR001296">
    <property type="entry name" value="Glyco_trans_1"/>
</dbReference>
<evidence type="ECO:0000256" key="1">
    <source>
        <dbReference type="ARBA" id="ARBA00022679"/>
    </source>
</evidence>
<dbReference type="PANTHER" id="PTHR46401">
    <property type="entry name" value="GLYCOSYLTRANSFERASE WBBK-RELATED"/>
    <property type="match status" value="1"/>
</dbReference>
<sequence>MGTLKPNKNIEGLLEAYSIWRMAYGRQKRNDKRYAISKACRSAISDMQLVIAGKKGWLYQTIFDKVKQLKMEKKVIFTDFVPDEDVPGLMAGAKAFVMPSFWEGFGIPVVEAMACGVPVVVSNAGSLPEIVSDAGIIVDPYEPEDIVRGINIALENREELKRKGLDQAKKFSWEECAKKTLEVLEKTR</sequence>
<dbReference type="Pfam" id="PF00534">
    <property type="entry name" value="Glycos_transf_1"/>
    <property type="match status" value="1"/>
</dbReference>